<evidence type="ECO:0000256" key="5">
    <source>
        <dbReference type="ARBA" id="ARBA00023163"/>
    </source>
</evidence>
<dbReference type="EMBL" id="CADCTC010000285">
    <property type="protein sequence ID" value="CAA9299105.1"/>
    <property type="molecule type" value="Genomic_DNA"/>
</dbReference>
<dbReference type="GO" id="GO:0000976">
    <property type="term" value="F:transcription cis-regulatory region binding"/>
    <property type="evidence" value="ECO:0007669"/>
    <property type="project" value="TreeGrafter"/>
</dbReference>
<evidence type="ECO:0000259" key="10">
    <source>
        <dbReference type="PROSITE" id="PS51755"/>
    </source>
</evidence>
<dbReference type="SUPFAM" id="SSF52172">
    <property type="entry name" value="CheY-like"/>
    <property type="match status" value="1"/>
</dbReference>
<dbReference type="Pfam" id="PF00486">
    <property type="entry name" value="Trans_reg_C"/>
    <property type="match status" value="1"/>
</dbReference>
<feature type="coiled-coil region" evidence="8">
    <location>
        <begin position="111"/>
        <end position="138"/>
    </location>
</feature>
<dbReference type="InterPro" id="IPR016032">
    <property type="entry name" value="Sig_transdc_resp-reg_C-effctor"/>
</dbReference>
<evidence type="ECO:0000313" key="11">
    <source>
        <dbReference type="EMBL" id="CAA9299105.1"/>
    </source>
</evidence>
<proteinExistence type="predicted"/>
<keyword evidence="4 7" id="KW-0238">DNA-binding</keyword>
<sequence length="238" mass="26874">MVTQRQAGTILLVEDEAELGKVIVREVEAAGYAVLHARDGSEALRRFAQHAPDLVILDWMLPGMDGIEVLRRLRQNSAVPVLMLTARAEEVDRVIGLEVGADDYLTKPFGTRELIARVRALLRRHERLEELLAADRTQGASVLRVGPVELDPESHQAHLDRRPLDLTRTEFGLLHLLQRNRGRAFSRDYLHEAVWGESSVAGDRSVDNAVLRLRKKLGAYGDRVETVWGVGYRLRHRD</sequence>
<evidence type="ECO:0000256" key="4">
    <source>
        <dbReference type="ARBA" id="ARBA00023125"/>
    </source>
</evidence>
<dbReference type="Gene3D" id="6.10.250.690">
    <property type="match status" value="1"/>
</dbReference>
<evidence type="ECO:0000256" key="8">
    <source>
        <dbReference type="SAM" id="Coils"/>
    </source>
</evidence>
<evidence type="ECO:0000256" key="2">
    <source>
        <dbReference type="ARBA" id="ARBA00023012"/>
    </source>
</evidence>
<dbReference type="InterPro" id="IPR011006">
    <property type="entry name" value="CheY-like_superfamily"/>
</dbReference>
<evidence type="ECO:0000256" key="7">
    <source>
        <dbReference type="PROSITE-ProRule" id="PRU01091"/>
    </source>
</evidence>
<feature type="domain" description="OmpR/PhoB-type" evidence="10">
    <location>
        <begin position="140"/>
        <end position="236"/>
    </location>
</feature>
<gene>
    <name evidence="11" type="ORF">AVDCRST_MAG77-5463</name>
</gene>
<dbReference type="CDD" id="cd00383">
    <property type="entry name" value="trans_reg_C"/>
    <property type="match status" value="1"/>
</dbReference>
<dbReference type="GO" id="GO:0000156">
    <property type="term" value="F:phosphorelay response regulator activity"/>
    <property type="evidence" value="ECO:0007669"/>
    <property type="project" value="TreeGrafter"/>
</dbReference>
<evidence type="ECO:0000256" key="1">
    <source>
        <dbReference type="ARBA" id="ARBA00022553"/>
    </source>
</evidence>
<keyword evidence="8" id="KW-0175">Coiled coil</keyword>
<dbReference type="CDD" id="cd17574">
    <property type="entry name" value="REC_OmpR"/>
    <property type="match status" value="1"/>
</dbReference>
<dbReference type="FunFam" id="3.40.50.2300:FF:000001">
    <property type="entry name" value="DNA-binding response regulator PhoB"/>
    <property type="match status" value="1"/>
</dbReference>
<reference evidence="11" key="1">
    <citation type="submission" date="2020-02" db="EMBL/GenBank/DDBJ databases">
        <authorList>
            <person name="Meier V. D."/>
        </authorList>
    </citation>
    <scope>NUCLEOTIDE SEQUENCE</scope>
    <source>
        <strain evidence="11">AVDCRST_MAG77</strain>
    </source>
</reference>
<dbReference type="InterPro" id="IPR001867">
    <property type="entry name" value="OmpR/PhoB-type_DNA-bd"/>
</dbReference>
<dbReference type="SUPFAM" id="SSF46894">
    <property type="entry name" value="C-terminal effector domain of the bipartite response regulators"/>
    <property type="match status" value="1"/>
</dbReference>
<dbReference type="PANTHER" id="PTHR48111:SF4">
    <property type="entry name" value="DNA-BINDING DUAL TRANSCRIPTIONAL REGULATOR OMPR"/>
    <property type="match status" value="1"/>
</dbReference>
<keyword evidence="1 6" id="KW-0597">Phosphoprotein</keyword>
<feature type="modified residue" description="4-aspartylphosphate" evidence="6">
    <location>
        <position position="58"/>
    </location>
</feature>
<organism evidence="11">
    <name type="scientific">uncultured Chloroflexota bacterium</name>
    <dbReference type="NCBI Taxonomy" id="166587"/>
    <lineage>
        <taxon>Bacteria</taxon>
        <taxon>Bacillati</taxon>
        <taxon>Chloroflexota</taxon>
        <taxon>environmental samples</taxon>
    </lineage>
</organism>
<dbReference type="SMART" id="SM00448">
    <property type="entry name" value="REC"/>
    <property type="match status" value="1"/>
</dbReference>
<evidence type="ECO:0000259" key="9">
    <source>
        <dbReference type="PROSITE" id="PS50110"/>
    </source>
</evidence>
<protein>
    <submittedName>
        <fullName evidence="11">Phosphate regulon transcriptional regulatory protein PhoB (SphR)</fullName>
    </submittedName>
</protein>
<dbReference type="InterPro" id="IPR036388">
    <property type="entry name" value="WH-like_DNA-bd_sf"/>
</dbReference>
<feature type="domain" description="Response regulatory" evidence="9">
    <location>
        <begin position="9"/>
        <end position="122"/>
    </location>
</feature>
<dbReference type="Gene3D" id="3.40.50.2300">
    <property type="match status" value="1"/>
</dbReference>
<keyword evidence="2" id="KW-0902">Two-component regulatory system</keyword>
<dbReference type="Pfam" id="PF00072">
    <property type="entry name" value="Response_reg"/>
    <property type="match status" value="1"/>
</dbReference>
<dbReference type="PANTHER" id="PTHR48111">
    <property type="entry name" value="REGULATOR OF RPOS"/>
    <property type="match status" value="1"/>
</dbReference>
<dbReference type="SMART" id="SM00862">
    <property type="entry name" value="Trans_reg_C"/>
    <property type="match status" value="1"/>
</dbReference>
<dbReference type="PROSITE" id="PS50110">
    <property type="entry name" value="RESPONSE_REGULATORY"/>
    <property type="match status" value="1"/>
</dbReference>
<dbReference type="AlphaFoldDB" id="A0A6J4K8W1"/>
<dbReference type="GO" id="GO:0006355">
    <property type="term" value="P:regulation of DNA-templated transcription"/>
    <property type="evidence" value="ECO:0007669"/>
    <property type="project" value="InterPro"/>
</dbReference>
<evidence type="ECO:0000256" key="3">
    <source>
        <dbReference type="ARBA" id="ARBA00023015"/>
    </source>
</evidence>
<dbReference type="Gene3D" id="1.10.10.10">
    <property type="entry name" value="Winged helix-like DNA-binding domain superfamily/Winged helix DNA-binding domain"/>
    <property type="match status" value="1"/>
</dbReference>
<keyword evidence="3" id="KW-0805">Transcription regulation</keyword>
<keyword evidence="5" id="KW-0804">Transcription</keyword>
<dbReference type="PROSITE" id="PS51755">
    <property type="entry name" value="OMPR_PHOB"/>
    <property type="match status" value="1"/>
</dbReference>
<dbReference type="GO" id="GO:0005829">
    <property type="term" value="C:cytosol"/>
    <property type="evidence" value="ECO:0007669"/>
    <property type="project" value="TreeGrafter"/>
</dbReference>
<accession>A0A6J4K8W1</accession>
<dbReference type="InterPro" id="IPR001789">
    <property type="entry name" value="Sig_transdc_resp-reg_receiver"/>
</dbReference>
<feature type="DNA-binding region" description="OmpR/PhoB-type" evidence="7">
    <location>
        <begin position="140"/>
        <end position="236"/>
    </location>
</feature>
<name>A0A6J4K8W1_9CHLR</name>
<dbReference type="GO" id="GO:0032993">
    <property type="term" value="C:protein-DNA complex"/>
    <property type="evidence" value="ECO:0007669"/>
    <property type="project" value="TreeGrafter"/>
</dbReference>
<evidence type="ECO:0000256" key="6">
    <source>
        <dbReference type="PROSITE-ProRule" id="PRU00169"/>
    </source>
</evidence>
<dbReference type="InterPro" id="IPR039420">
    <property type="entry name" value="WalR-like"/>
</dbReference>